<dbReference type="Proteomes" id="UP001470230">
    <property type="component" value="Unassembled WGS sequence"/>
</dbReference>
<dbReference type="Gene3D" id="1.10.510.10">
    <property type="entry name" value="Transferase(Phosphotransferase) domain 1"/>
    <property type="match status" value="1"/>
</dbReference>
<feature type="domain" description="Protein kinase" evidence="1">
    <location>
        <begin position="1"/>
        <end position="259"/>
    </location>
</feature>
<keyword evidence="2" id="KW-0418">Kinase</keyword>
<keyword evidence="2" id="KW-0808">Transferase</keyword>
<evidence type="ECO:0000313" key="2">
    <source>
        <dbReference type="EMBL" id="KAK8883693.1"/>
    </source>
</evidence>
<evidence type="ECO:0000313" key="3">
    <source>
        <dbReference type="Proteomes" id="UP001470230"/>
    </source>
</evidence>
<sequence>MKKAQINGYTLEHKIQGKSVYLASKGKQKYVLKLSASPSLKNEFFLLNEIQNECIIPVNEYFIRGELHCFSMPVAKGDDLLVLISTFVSHQRFIPEETVRSFMKQIFSAISHIHKHGIIHRDISPENILFLDSEKKKIVLADFGLACRDPTENKLTGTGPYQAPEIFERRPYNNKVDCWAAGIVMYMLLYRMYPFFKLDKDGNVSKDWYDEDKIKRADLKFDEDNIDISYQAMDLIKKLICVDPDLRFSAAQALEHPWFKHTPNIIQETSQFISRIESEVNSANDIIAKEYS</sequence>
<evidence type="ECO:0000259" key="1">
    <source>
        <dbReference type="PROSITE" id="PS50011"/>
    </source>
</evidence>
<dbReference type="GO" id="GO:0016301">
    <property type="term" value="F:kinase activity"/>
    <property type="evidence" value="ECO:0007669"/>
    <property type="project" value="UniProtKB-KW"/>
</dbReference>
<dbReference type="InterPro" id="IPR011009">
    <property type="entry name" value="Kinase-like_dom_sf"/>
</dbReference>
<dbReference type="Pfam" id="PF00069">
    <property type="entry name" value="Pkinase"/>
    <property type="match status" value="1"/>
</dbReference>
<keyword evidence="3" id="KW-1185">Reference proteome</keyword>
<organism evidence="2 3">
    <name type="scientific">Tritrichomonas musculus</name>
    <dbReference type="NCBI Taxonomy" id="1915356"/>
    <lineage>
        <taxon>Eukaryota</taxon>
        <taxon>Metamonada</taxon>
        <taxon>Parabasalia</taxon>
        <taxon>Tritrichomonadida</taxon>
        <taxon>Tritrichomonadidae</taxon>
        <taxon>Tritrichomonas</taxon>
    </lineage>
</organism>
<dbReference type="InterPro" id="IPR008266">
    <property type="entry name" value="Tyr_kinase_AS"/>
</dbReference>
<dbReference type="EMBL" id="JAPFFF010000008">
    <property type="protein sequence ID" value="KAK8883693.1"/>
    <property type="molecule type" value="Genomic_DNA"/>
</dbReference>
<protein>
    <submittedName>
        <fullName evidence="2">Calcium/calmodulin-dependent protein kinase type 1D</fullName>
    </submittedName>
</protein>
<dbReference type="PROSITE" id="PS50011">
    <property type="entry name" value="PROTEIN_KINASE_DOM"/>
    <property type="match status" value="1"/>
</dbReference>
<dbReference type="SUPFAM" id="SSF56112">
    <property type="entry name" value="Protein kinase-like (PK-like)"/>
    <property type="match status" value="1"/>
</dbReference>
<proteinExistence type="predicted"/>
<dbReference type="PANTHER" id="PTHR24347">
    <property type="entry name" value="SERINE/THREONINE-PROTEIN KINASE"/>
    <property type="match status" value="1"/>
</dbReference>
<dbReference type="InterPro" id="IPR000719">
    <property type="entry name" value="Prot_kinase_dom"/>
</dbReference>
<name>A0ABR2JYG8_9EUKA</name>
<reference evidence="2 3" key="1">
    <citation type="submission" date="2024-04" db="EMBL/GenBank/DDBJ databases">
        <title>Tritrichomonas musculus Genome.</title>
        <authorList>
            <person name="Alves-Ferreira E."/>
            <person name="Grigg M."/>
            <person name="Lorenzi H."/>
            <person name="Galac M."/>
        </authorList>
    </citation>
    <scope>NUCLEOTIDE SEQUENCE [LARGE SCALE GENOMIC DNA]</scope>
    <source>
        <strain evidence="2 3">EAF2021</strain>
    </source>
</reference>
<dbReference type="PROSITE" id="PS00109">
    <property type="entry name" value="PROTEIN_KINASE_TYR"/>
    <property type="match status" value="1"/>
</dbReference>
<gene>
    <name evidence="2" type="ORF">M9Y10_042791</name>
</gene>
<accession>A0ABR2JYG8</accession>
<comment type="caution">
    <text evidence="2">The sequence shown here is derived from an EMBL/GenBank/DDBJ whole genome shotgun (WGS) entry which is preliminary data.</text>
</comment>